<evidence type="ECO:0000256" key="8">
    <source>
        <dbReference type="PROSITE-ProRule" id="PRU00333"/>
    </source>
</evidence>
<keyword evidence="3" id="KW-0489">Methyltransferase</keyword>
<evidence type="ECO:0000256" key="7">
    <source>
        <dbReference type="ARBA" id="ARBA00023002"/>
    </source>
</evidence>
<dbReference type="Proteomes" id="UP000381693">
    <property type="component" value="Unassembled WGS sequence"/>
</dbReference>
<proteinExistence type="predicted"/>
<evidence type="ECO:0000313" key="10">
    <source>
        <dbReference type="EMBL" id="VVM07139.1"/>
    </source>
</evidence>
<accession>A0A5E6MM47</accession>
<evidence type="ECO:0000313" key="11">
    <source>
        <dbReference type="Proteomes" id="UP000381693"/>
    </source>
</evidence>
<dbReference type="OrthoDB" id="9803687at2"/>
<reference evidence="10" key="1">
    <citation type="submission" date="2019-09" db="EMBL/GenBank/DDBJ databases">
        <authorList>
            <person name="Cremers G."/>
        </authorList>
    </citation>
    <scope>NUCLEOTIDE SEQUENCE [LARGE SCALE GENOMIC DNA]</scope>
    <source>
        <strain evidence="10">3B</strain>
    </source>
</reference>
<dbReference type="InterPro" id="IPR003171">
    <property type="entry name" value="Mehydrof_redctse-like"/>
</dbReference>
<keyword evidence="4" id="KW-0285">Flavoprotein</keyword>
<keyword evidence="7" id="KW-0560">Oxidoreductase</keyword>
<dbReference type="PANTHER" id="PTHR11103">
    <property type="entry name" value="SLR1189 PROTEIN"/>
    <property type="match status" value="1"/>
</dbReference>
<dbReference type="SUPFAM" id="SSF51730">
    <property type="entry name" value="FAD-linked oxidoreductase"/>
    <property type="match status" value="1"/>
</dbReference>
<dbReference type="PANTHER" id="PTHR11103:SF18">
    <property type="entry name" value="SLR1189 PROTEIN"/>
    <property type="match status" value="1"/>
</dbReference>
<dbReference type="GO" id="GO:0008168">
    <property type="term" value="F:methyltransferase activity"/>
    <property type="evidence" value="ECO:0007669"/>
    <property type="project" value="UniProtKB-KW"/>
</dbReference>
<dbReference type="Pfam" id="PF02219">
    <property type="entry name" value="MTHFR"/>
    <property type="match status" value="1"/>
</dbReference>
<evidence type="ECO:0000256" key="5">
    <source>
        <dbReference type="ARBA" id="ARBA00022679"/>
    </source>
</evidence>
<dbReference type="InterPro" id="IPR003726">
    <property type="entry name" value="HCY_dom"/>
</dbReference>
<dbReference type="UniPathway" id="UPA00193"/>
<feature type="domain" description="Hcy-binding" evidence="9">
    <location>
        <begin position="1"/>
        <end position="286"/>
    </location>
</feature>
<comment type="caution">
    <text evidence="8">Lacks conserved residue(s) required for the propagation of feature annotation.</text>
</comment>
<keyword evidence="11" id="KW-1185">Reference proteome</keyword>
<dbReference type="InterPro" id="IPR036589">
    <property type="entry name" value="HCY_dom_sf"/>
</dbReference>
<evidence type="ECO:0000256" key="4">
    <source>
        <dbReference type="ARBA" id="ARBA00022630"/>
    </source>
</evidence>
<dbReference type="AlphaFoldDB" id="A0A5E6MM47"/>
<comment type="pathway">
    <text evidence="2">One-carbon metabolism; tetrahydrofolate interconversion.</text>
</comment>
<gene>
    <name evidence="10" type="primary">metF/MTHFR</name>
    <name evidence="10" type="ORF">MAMC_01445</name>
</gene>
<dbReference type="GO" id="GO:0004489">
    <property type="term" value="F:methylenetetrahydrofolate reductase [NAD(P)H] activity"/>
    <property type="evidence" value="ECO:0007669"/>
    <property type="project" value="InterPro"/>
</dbReference>
<protein>
    <submittedName>
        <fullName evidence="10">Methylenetetrahydrofolate reductase (NADPH),mmuM, BHMT2 homocysteine S-methyltransferase</fullName>
    </submittedName>
</protein>
<dbReference type="InterPro" id="IPR029041">
    <property type="entry name" value="FAD-linked_oxidoreductase-like"/>
</dbReference>
<keyword evidence="5" id="KW-0808">Transferase</keyword>
<comment type="cofactor">
    <cofactor evidence="1">
        <name>FAD</name>
        <dbReference type="ChEBI" id="CHEBI:57692"/>
    </cofactor>
</comment>
<evidence type="ECO:0000256" key="3">
    <source>
        <dbReference type="ARBA" id="ARBA00022603"/>
    </source>
</evidence>
<dbReference type="Gene3D" id="3.20.20.330">
    <property type="entry name" value="Homocysteine-binding-like domain"/>
    <property type="match status" value="1"/>
</dbReference>
<dbReference type="CDD" id="cd00537">
    <property type="entry name" value="MTHFR"/>
    <property type="match status" value="1"/>
</dbReference>
<keyword evidence="6" id="KW-0274">FAD</keyword>
<evidence type="ECO:0000256" key="1">
    <source>
        <dbReference type="ARBA" id="ARBA00001974"/>
    </source>
</evidence>
<comment type="caution">
    <text evidence="10">The sequence shown here is derived from an EMBL/GenBank/DDBJ whole genome shotgun (WGS) entry which is preliminary data.</text>
</comment>
<evidence type="ECO:0000256" key="2">
    <source>
        <dbReference type="ARBA" id="ARBA00004777"/>
    </source>
</evidence>
<name>A0A5E6MM47_9BACT</name>
<organism evidence="10 11">
    <name type="scientific">Methylacidimicrobium cyclopophantes</name>
    <dbReference type="NCBI Taxonomy" id="1041766"/>
    <lineage>
        <taxon>Bacteria</taxon>
        <taxon>Pseudomonadati</taxon>
        <taxon>Verrucomicrobiota</taxon>
        <taxon>Methylacidimicrobium</taxon>
    </lineage>
</organism>
<evidence type="ECO:0000256" key="6">
    <source>
        <dbReference type="ARBA" id="ARBA00022827"/>
    </source>
</evidence>
<sequence>MANLLELLSQRLVLGDGALGTYLYTLGLPRRYCLEEANLSRPELVQRAHADYRQAGAELLRTNTTGANRASLSRFGLEGRVVEINRRGVELARAAAGGGESLIAGSVGPIWLRPWDGSLSPEERRTLYQEQISALLDAGCDLVFLETFTELPEAMLALRVAREAGSPIVAVSLAVFEEGRLGNGETLASGLAALWGAGAGLVGIGGSCGILASLHLLEGIEVRAGEFLCAFPNAGKPEFYEGRLTYSASPKYFAASVDRFVEEGVHLLGGDYGTSPLHIAAMAPILARHRPRFVKAARARLSVVEAVREEAPPGTREESLLDRCKRKPVAIVELDSPRTLAMDKFLEGVRALEKAGADALTLADNSLAILRVSNLAAAVAAQRCSRLHTVLHLACRDRNLLGLQSELLGMSVLGFRHVLALTGDPAKAGDHPGATSVYDLNSLGLIKLLAKLNSGVSAAGRDLKAKTDFVIGCAFNPNSVQFDSQVRKLESKIAAGAQFTMTQPVFDAERIRKSAERLKPLGIPVFVGVMPVLNSRNAEFLHNEVPGISIPEGVRERLRHLEGPKAAEVGLELARSLAETVLECFGAVYLITPFLRYDLSVRLLEELF</sequence>
<dbReference type="Pfam" id="PF02574">
    <property type="entry name" value="S-methyl_trans"/>
    <property type="match status" value="1"/>
</dbReference>
<dbReference type="GO" id="GO:0032259">
    <property type="term" value="P:methylation"/>
    <property type="evidence" value="ECO:0007669"/>
    <property type="project" value="UniProtKB-KW"/>
</dbReference>
<dbReference type="GO" id="GO:0035999">
    <property type="term" value="P:tetrahydrofolate interconversion"/>
    <property type="evidence" value="ECO:0007669"/>
    <property type="project" value="UniProtKB-UniPathway"/>
</dbReference>
<evidence type="ECO:0000259" key="9">
    <source>
        <dbReference type="PROSITE" id="PS50970"/>
    </source>
</evidence>
<dbReference type="NCBIfam" id="NF006396">
    <property type="entry name" value="PRK08645.1"/>
    <property type="match status" value="1"/>
</dbReference>
<dbReference type="RefSeq" id="WP_142525438.1">
    <property type="nucleotide sequence ID" value="NZ_CABFUZ020000147.1"/>
</dbReference>
<dbReference type="GO" id="GO:0006555">
    <property type="term" value="P:methionine metabolic process"/>
    <property type="evidence" value="ECO:0007669"/>
    <property type="project" value="InterPro"/>
</dbReference>
<dbReference type="SUPFAM" id="SSF82282">
    <property type="entry name" value="Homocysteine S-methyltransferase"/>
    <property type="match status" value="1"/>
</dbReference>
<dbReference type="Gene3D" id="3.20.20.220">
    <property type="match status" value="1"/>
</dbReference>
<dbReference type="PROSITE" id="PS50970">
    <property type="entry name" value="HCY"/>
    <property type="match status" value="1"/>
</dbReference>
<dbReference type="EMBL" id="CABFUZ020000147">
    <property type="protein sequence ID" value="VVM07139.1"/>
    <property type="molecule type" value="Genomic_DNA"/>
</dbReference>